<dbReference type="AlphaFoldDB" id="A0A8S1H2M0"/>
<protein>
    <submittedName>
        <fullName evidence="2">Uncharacterized protein</fullName>
    </submittedName>
</protein>
<name>A0A8S1H2M0_9PELO</name>
<gene>
    <name evidence="2" type="ORF">CAUJ_LOCUS5343</name>
</gene>
<comment type="caution">
    <text evidence="2">The sequence shown here is derived from an EMBL/GenBank/DDBJ whole genome shotgun (WGS) entry which is preliminary data.</text>
</comment>
<reference evidence="2" key="1">
    <citation type="submission" date="2020-10" db="EMBL/GenBank/DDBJ databases">
        <authorList>
            <person name="Kikuchi T."/>
        </authorList>
    </citation>
    <scope>NUCLEOTIDE SEQUENCE</scope>
    <source>
        <strain evidence="2">NKZ352</strain>
    </source>
</reference>
<feature type="compositionally biased region" description="Polar residues" evidence="1">
    <location>
        <begin position="1"/>
        <end position="18"/>
    </location>
</feature>
<dbReference type="Proteomes" id="UP000835052">
    <property type="component" value="Unassembled WGS sequence"/>
</dbReference>
<feature type="region of interest" description="Disordered" evidence="1">
    <location>
        <begin position="1"/>
        <end position="38"/>
    </location>
</feature>
<dbReference type="EMBL" id="CAJGYM010000010">
    <property type="protein sequence ID" value="CAD6189424.1"/>
    <property type="molecule type" value="Genomic_DNA"/>
</dbReference>
<feature type="region of interest" description="Disordered" evidence="1">
    <location>
        <begin position="108"/>
        <end position="132"/>
    </location>
</feature>
<keyword evidence="3" id="KW-1185">Reference proteome</keyword>
<evidence type="ECO:0000256" key="1">
    <source>
        <dbReference type="SAM" id="MobiDB-lite"/>
    </source>
</evidence>
<accession>A0A8S1H2M0</accession>
<sequence>MQQSPTAPIAETNGNGQDTARQAARRARGTRAQKMSSRQEQAYLSFHVHIDDVLADKALNFDKLRPESKSASCSMHAESSSFKILEIIHRNVETTSGWLASSEMKNNNRYQDDSHNYENKSSVNSRNESDSHDDGFEVFDEFAECGDDFITSDRVDFEPNGDIFDDSLLSTFKVIRQPIEDQILVRPFNIEDFEPCISLLISSLNTFRSMPRVDAKKLLGNITVDQVIDAAPYTVVATVQGVVGHCRLGGGLEWFTMTRLAP</sequence>
<evidence type="ECO:0000313" key="3">
    <source>
        <dbReference type="Proteomes" id="UP000835052"/>
    </source>
</evidence>
<proteinExistence type="predicted"/>
<evidence type="ECO:0000313" key="2">
    <source>
        <dbReference type="EMBL" id="CAD6189424.1"/>
    </source>
</evidence>
<organism evidence="2 3">
    <name type="scientific">Caenorhabditis auriculariae</name>
    <dbReference type="NCBI Taxonomy" id="2777116"/>
    <lineage>
        <taxon>Eukaryota</taxon>
        <taxon>Metazoa</taxon>
        <taxon>Ecdysozoa</taxon>
        <taxon>Nematoda</taxon>
        <taxon>Chromadorea</taxon>
        <taxon>Rhabditida</taxon>
        <taxon>Rhabditina</taxon>
        <taxon>Rhabditomorpha</taxon>
        <taxon>Rhabditoidea</taxon>
        <taxon>Rhabditidae</taxon>
        <taxon>Peloderinae</taxon>
        <taxon>Caenorhabditis</taxon>
    </lineage>
</organism>